<protein>
    <recommendedName>
        <fullName evidence="4 12">Pectinesterase</fullName>
        <ecNumber evidence="4 12">3.1.1.11</ecNumber>
    </recommendedName>
</protein>
<evidence type="ECO:0000256" key="2">
    <source>
        <dbReference type="ARBA" id="ARBA00005184"/>
    </source>
</evidence>
<evidence type="ECO:0000256" key="5">
    <source>
        <dbReference type="ARBA" id="ARBA00022512"/>
    </source>
</evidence>
<evidence type="ECO:0000256" key="1">
    <source>
        <dbReference type="ARBA" id="ARBA00004191"/>
    </source>
</evidence>
<evidence type="ECO:0000256" key="6">
    <source>
        <dbReference type="ARBA" id="ARBA00022801"/>
    </source>
</evidence>
<dbReference type="GO" id="GO:0030599">
    <property type="term" value="F:pectinesterase activity"/>
    <property type="evidence" value="ECO:0007669"/>
    <property type="project" value="UniProtKB-UniRule"/>
</dbReference>
<dbReference type="Gramene" id="ESW17002">
    <property type="protein sequence ID" value="ESW17002"/>
    <property type="gene ID" value="PHAVU_007G202000g"/>
</dbReference>
<accession>V7BGM8</accession>
<keyword evidence="5" id="KW-0134">Cell wall</keyword>
<dbReference type="SMR" id="V7BGM8"/>
<dbReference type="GO" id="GO:0045490">
    <property type="term" value="P:pectin catabolic process"/>
    <property type="evidence" value="ECO:0007669"/>
    <property type="project" value="UniProtKB-UniRule"/>
</dbReference>
<dbReference type="UniPathway" id="UPA00545">
    <property type="reaction ID" value="UER00823"/>
</dbReference>
<dbReference type="eggNOG" id="ENOG502QVK0">
    <property type="taxonomic scope" value="Eukaryota"/>
</dbReference>
<dbReference type="InterPro" id="IPR011050">
    <property type="entry name" value="Pectin_lyase_fold/virulence"/>
</dbReference>
<dbReference type="InterPro" id="IPR033131">
    <property type="entry name" value="Pectinesterase_Asp_AS"/>
</dbReference>
<dbReference type="OrthoDB" id="2019149at2759"/>
<dbReference type="InterPro" id="IPR000070">
    <property type="entry name" value="Pectinesterase_cat"/>
</dbReference>
<keyword evidence="15" id="KW-1185">Reference proteome</keyword>
<feature type="chain" id="PRO_5005148992" description="Pectinesterase" evidence="12">
    <location>
        <begin position="24"/>
        <end position="331"/>
    </location>
</feature>
<dbReference type="InterPro" id="IPR012334">
    <property type="entry name" value="Pectin_lyas_fold"/>
</dbReference>
<dbReference type="SUPFAM" id="SSF51126">
    <property type="entry name" value="Pectin lyase-like"/>
    <property type="match status" value="1"/>
</dbReference>
<dbReference type="PROSITE" id="PS00503">
    <property type="entry name" value="PECTINESTERASE_2"/>
    <property type="match status" value="1"/>
</dbReference>
<dbReference type="Proteomes" id="UP000000226">
    <property type="component" value="Chromosome 7"/>
</dbReference>
<name>V7BGM8_PHAVU</name>
<evidence type="ECO:0000256" key="4">
    <source>
        <dbReference type="ARBA" id="ARBA00013229"/>
    </source>
</evidence>
<evidence type="ECO:0000256" key="3">
    <source>
        <dbReference type="ARBA" id="ARBA00008891"/>
    </source>
</evidence>
<dbReference type="Pfam" id="PF01095">
    <property type="entry name" value="Pectinesterase"/>
    <property type="match status" value="1"/>
</dbReference>
<feature type="active site" evidence="11">
    <location>
        <position position="186"/>
    </location>
</feature>
<reference evidence="15" key="1">
    <citation type="journal article" date="2014" name="Nat. Genet.">
        <title>A reference genome for common bean and genome-wide analysis of dual domestications.</title>
        <authorList>
            <person name="Schmutz J."/>
            <person name="McClean P.E."/>
            <person name="Mamidi S."/>
            <person name="Wu G.A."/>
            <person name="Cannon S.B."/>
            <person name="Grimwood J."/>
            <person name="Jenkins J."/>
            <person name="Shu S."/>
            <person name="Song Q."/>
            <person name="Chavarro C."/>
            <person name="Torres-Torres M."/>
            <person name="Geffroy V."/>
            <person name="Moghaddam S.M."/>
            <person name="Gao D."/>
            <person name="Abernathy B."/>
            <person name="Barry K."/>
            <person name="Blair M."/>
            <person name="Brick M.A."/>
            <person name="Chovatia M."/>
            <person name="Gepts P."/>
            <person name="Goodstein D.M."/>
            <person name="Gonzales M."/>
            <person name="Hellsten U."/>
            <person name="Hyten D.L."/>
            <person name="Jia G."/>
            <person name="Kelly J.D."/>
            <person name="Kudrna D."/>
            <person name="Lee R."/>
            <person name="Richard M.M."/>
            <person name="Miklas P.N."/>
            <person name="Osorno J.M."/>
            <person name="Rodrigues J."/>
            <person name="Thareau V."/>
            <person name="Urrea C.A."/>
            <person name="Wang M."/>
            <person name="Yu Y."/>
            <person name="Zhang M."/>
            <person name="Wing R.A."/>
            <person name="Cregan P.B."/>
            <person name="Rokhsar D.S."/>
            <person name="Jackson S.A."/>
        </authorList>
    </citation>
    <scope>NUCLEOTIDE SEQUENCE [LARGE SCALE GENOMIC DNA]</scope>
    <source>
        <strain evidence="15">cv. G19833</strain>
    </source>
</reference>
<sequence length="331" mass="36440">LVTREIFLSITLIFISSFWVCRSIDCGGSQISRTIIVDKSHKSHFTSLQAAIDSISPNNNKWVKIQINAGTYKEKVQIPENKPCIFIQGQGKDVTTIAFDDHVAPNSSSTFTSFSDNFVASDITFQLNGKFVAFSLPDPEVPALAARISGDKSAFFNCGFVGFQDTLWDELGRHYFQGCTIEGAVDFIFGDGQSYYRDCVLNVTALGSMTAQARMSDSEPTGFVFAGGSVIGSGTGISLLGRGYRPCSRVIFFKTNLGSVVQPVGWDAWSAKNNVSCLFYSEIMCSGPGSNTFQRVPWKKKLTFTQFAKKYSLQVFVNKDGWLSNLPHKTE</sequence>
<dbReference type="EC" id="3.1.1.11" evidence="4 12"/>
<keyword evidence="6 12" id="KW-0378">Hydrolase</keyword>
<dbReference type="GO" id="GO:0042545">
    <property type="term" value="P:cell wall modification"/>
    <property type="evidence" value="ECO:0007669"/>
    <property type="project" value="UniProtKB-UniRule"/>
</dbReference>
<evidence type="ECO:0000256" key="7">
    <source>
        <dbReference type="ARBA" id="ARBA00023085"/>
    </source>
</evidence>
<evidence type="ECO:0000256" key="9">
    <source>
        <dbReference type="ARBA" id="ARBA00047928"/>
    </source>
</evidence>
<proteinExistence type="inferred from homology"/>
<comment type="similarity">
    <text evidence="3">Belongs to the pectinesterase family.</text>
</comment>
<comment type="catalytic activity">
    <reaction evidence="9 12">
        <text>[(1-&gt;4)-alpha-D-galacturonosyl methyl ester](n) + n H2O = [(1-&gt;4)-alpha-D-galacturonosyl](n) + n methanol + n H(+)</text>
        <dbReference type="Rhea" id="RHEA:22380"/>
        <dbReference type="Rhea" id="RHEA-COMP:14570"/>
        <dbReference type="Rhea" id="RHEA-COMP:14573"/>
        <dbReference type="ChEBI" id="CHEBI:15377"/>
        <dbReference type="ChEBI" id="CHEBI:15378"/>
        <dbReference type="ChEBI" id="CHEBI:17790"/>
        <dbReference type="ChEBI" id="CHEBI:140522"/>
        <dbReference type="ChEBI" id="CHEBI:140523"/>
        <dbReference type="EC" id="3.1.1.11"/>
    </reaction>
</comment>
<evidence type="ECO:0000313" key="15">
    <source>
        <dbReference type="Proteomes" id="UP000000226"/>
    </source>
</evidence>
<feature type="domain" description="Pectinesterase catalytic" evidence="13">
    <location>
        <begin position="35"/>
        <end position="318"/>
    </location>
</feature>
<keyword evidence="7 12" id="KW-0063">Aspartyl esterase</keyword>
<comment type="pathway">
    <text evidence="2 12">Glycan metabolism; pectin degradation; 2-dehydro-3-deoxy-D-gluconate from pectin: step 1/5.</text>
</comment>
<comment type="function">
    <text evidence="10">Acts in the modification of cell walls via demethylesterification of cell wall pectin.</text>
</comment>
<comment type="subcellular location">
    <subcellularLocation>
        <location evidence="1">Secreted</location>
        <location evidence="1">Cell wall</location>
    </subcellularLocation>
</comment>
<feature type="non-terminal residue" evidence="14">
    <location>
        <position position="1"/>
    </location>
</feature>
<dbReference type="Gene3D" id="2.160.20.10">
    <property type="entry name" value="Single-stranded right-handed beta-helix, Pectin lyase-like"/>
    <property type="match status" value="1"/>
</dbReference>
<keyword evidence="12" id="KW-0732">Signal</keyword>
<keyword evidence="8" id="KW-0325">Glycoprotein</keyword>
<keyword evidence="5" id="KW-0964">Secreted</keyword>
<evidence type="ECO:0000259" key="13">
    <source>
        <dbReference type="Pfam" id="PF01095"/>
    </source>
</evidence>
<feature type="signal peptide" evidence="12">
    <location>
        <begin position="1"/>
        <end position="23"/>
    </location>
</feature>
<gene>
    <name evidence="14" type="ORF">PHAVU_007G202000g</name>
</gene>
<evidence type="ECO:0000256" key="11">
    <source>
        <dbReference type="PROSITE-ProRule" id="PRU10040"/>
    </source>
</evidence>
<dbReference type="AlphaFoldDB" id="V7BGM8"/>
<dbReference type="FunFam" id="2.160.20.10:FF:000013">
    <property type="entry name" value="Pectinesterase"/>
    <property type="match status" value="1"/>
</dbReference>
<dbReference type="EMBL" id="CM002294">
    <property type="protein sequence ID" value="ESW17002.1"/>
    <property type="molecule type" value="Genomic_DNA"/>
</dbReference>
<evidence type="ECO:0000256" key="10">
    <source>
        <dbReference type="ARBA" id="ARBA00057335"/>
    </source>
</evidence>
<dbReference type="OMA" id="QRVPWKK"/>
<evidence type="ECO:0000256" key="8">
    <source>
        <dbReference type="ARBA" id="ARBA00023180"/>
    </source>
</evidence>
<organism evidence="14 15">
    <name type="scientific">Phaseolus vulgaris</name>
    <name type="common">Kidney bean</name>
    <name type="synonym">French bean</name>
    <dbReference type="NCBI Taxonomy" id="3885"/>
    <lineage>
        <taxon>Eukaryota</taxon>
        <taxon>Viridiplantae</taxon>
        <taxon>Streptophyta</taxon>
        <taxon>Embryophyta</taxon>
        <taxon>Tracheophyta</taxon>
        <taxon>Spermatophyta</taxon>
        <taxon>Magnoliopsida</taxon>
        <taxon>eudicotyledons</taxon>
        <taxon>Gunneridae</taxon>
        <taxon>Pentapetalae</taxon>
        <taxon>rosids</taxon>
        <taxon>fabids</taxon>
        <taxon>Fabales</taxon>
        <taxon>Fabaceae</taxon>
        <taxon>Papilionoideae</taxon>
        <taxon>50 kb inversion clade</taxon>
        <taxon>NPAAA clade</taxon>
        <taxon>indigoferoid/millettioid clade</taxon>
        <taxon>Phaseoleae</taxon>
        <taxon>Phaseolus</taxon>
    </lineage>
</organism>
<evidence type="ECO:0000256" key="12">
    <source>
        <dbReference type="RuleBase" id="RU000589"/>
    </source>
</evidence>
<dbReference type="PANTHER" id="PTHR31321">
    <property type="entry name" value="ACYL-COA THIOESTER HYDROLASE YBHC-RELATED"/>
    <property type="match status" value="1"/>
</dbReference>
<evidence type="ECO:0000313" key="14">
    <source>
        <dbReference type="EMBL" id="ESW17002.1"/>
    </source>
</evidence>
<dbReference type="PANTHER" id="PTHR31321:SF120">
    <property type="entry name" value="PECTINESTERASE 52-RELATED"/>
    <property type="match status" value="1"/>
</dbReference>